<dbReference type="Proteomes" id="UP000075243">
    <property type="component" value="Chromosome 7"/>
</dbReference>
<evidence type="ECO:0000259" key="2">
    <source>
        <dbReference type="Pfam" id="PF17919"/>
    </source>
</evidence>
<dbReference type="InterPro" id="IPR041577">
    <property type="entry name" value="RT_RNaseH_2"/>
</dbReference>
<gene>
    <name evidence="3" type="ORF">KK1_018873</name>
</gene>
<dbReference type="Gene3D" id="3.10.10.10">
    <property type="entry name" value="HIV Type 1 Reverse Transcriptase, subunit A, domain 1"/>
    <property type="match status" value="1"/>
</dbReference>
<dbReference type="SUPFAM" id="SSF56672">
    <property type="entry name" value="DNA/RNA polymerases"/>
    <property type="match status" value="1"/>
</dbReference>
<dbReference type="InterPro" id="IPR050951">
    <property type="entry name" value="Retrovirus_Pol_polyprotein"/>
</dbReference>
<keyword evidence="1" id="KW-0511">Multifunctional enzyme</keyword>
<reference evidence="3 4" key="1">
    <citation type="journal article" date="2012" name="Nat. Biotechnol.">
        <title>Draft genome sequence of pigeonpea (Cajanus cajan), an orphan legume crop of resource-poor farmers.</title>
        <authorList>
            <person name="Varshney R.K."/>
            <person name="Chen W."/>
            <person name="Li Y."/>
            <person name="Bharti A.K."/>
            <person name="Saxena R.K."/>
            <person name="Schlueter J.A."/>
            <person name="Donoghue M.T."/>
            <person name="Azam S."/>
            <person name="Fan G."/>
            <person name="Whaley A.M."/>
            <person name="Farmer A.D."/>
            <person name="Sheridan J."/>
            <person name="Iwata A."/>
            <person name="Tuteja R."/>
            <person name="Penmetsa R.V."/>
            <person name="Wu W."/>
            <person name="Upadhyaya H.D."/>
            <person name="Yang S.P."/>
            <person name="Shah T."/>
            <person name="Saxena K.B."/>
            <person name="Michael T."/>
            <person name="McCombie W.R."/>
            <person name="Yang B."/>
            <person name="Zhang G."/>
            <person name="Yang H."/>
            <person name="Wang J."/>
            <person name="Spillane C."/>
            <person name="Cook D.R."/>
            <person name="May G.D."/>
            <person name="Xu X."/>
            <person name="Jackson S.A."/>
        </authorList>
    </citation>
    <scope>NUCLEOTIDE SEQUENCE [LARGE SCALE GENOMIC DNA]</scope>
    <source>
        <strain evidence="4">cv. Asha</strain>
    </source>
</reference>
<dbReference type="AlphaFoldDB" id="A0A151TB62"/>
<dbReference type="EMBL" id="CM003609">
    <property type="protein sequence ID" value="KYP64281.1"/>
    <property type="molecule type" value="Genomic_DNA"/>
</dbReference>
<name>A0A151TB62_CAJCA</name>
<dbReference type="STRING" id="3821.A0A151TB62"/>
<evidence type="ECO:0000313" key="3">
    <source>
        <dbReference type="EMBL" id="KYP64281.1"/>
    </source>
</evidence>
<dbReference type="InterPro" id="IPR043502">
    <property type="entry name" value="DNA/RNA_pol_sf"/>
</dbReference>
<dbReference type="Gramene" id="C.cajan_18338.t">
    <property type="protein sequence ID" value="C.cajan_18338.t"/>
    <property type="gene ID" value="C.cajan_18338"/>
</dbReference>
<dbReference type="Pfam" id="PF17919">
    <property type="entry name" value="RT_RNaseH_2"/>
    <property type="match status" value="1"/>
</dbReference>
<accession>A0A151TB62</accession>
<evidence type="ECO:0000313" key="4">
    <source>
        <dbReference type="Proteomes" id="UP000075243"/>
    </source>
</evidence>
<organism evidence="3 4">
    <name type="scientific">Cajanus cajan</name>
    <name type="common">Pigeon pea</name>
    <name type="synonym">Cajanus indicus</name>
    <dbReference type="NCBI Taxonomy" id="3821"/>
    <lineage>
        <taxon>Eukaryota</taxon>
        <taxon>Viridiplantae</taxon>
        <taxon>Streptophyta</taxon>
        <taxon>Embryophyta</taxon>
        <taxon>Tracheophyta</taxon>
        <taxon>Spermatophyta</taxon>
        <taxon>Magnoliopsida</taxon>
        <taxon>eudicotyledons</taxon>
        <taxon>Gunneridae</taxon>
        <taxon>Pentapetalae</taxon>
        <taxon>rosids</taxon>
        <taxon>fabids</taxon>
        <taxon>Fabales</taxon>
        <taxon>Fabaceae</taxon>
        <taxon>Papilionoideae</taxon>
        <taxon>50 kb inversion clade</taxon>
        <taxon>NPAAA clade</taxon>
        <taxon>indigoferoid/millettioid clade</taxon>
        <taxon>Phaseoleae</taxon>
        <taxon>Cajanus</taxon>
    </lineage>
</organism>
<keyword evidence="4" id="KW-1185">Reference proteome</keyword>
<proteinExistence type="predicted"/>
<evidence type="ECO:0000256" key="1">
    <source>
        <dbReference type="ARBA" id="ARBA00023268"/>
    </source>
</evidence>
<dbReference type="PANTHER" id="PTHR37984">
    <property type="entry name" value="PROTEIN CBG26694"/>
    <property type="match status" value="1"/>
</dbReference>
<protein>
    <submittedName>
        <fullName evidence="3">Retrovirus-related Pol polyprotein from transposon 297 family</fullName>
    </submittedName>
</protein>
<dbReference type="Gene3D" id="3.10.20.370">
    <property type="match status" value="1"/>
</dbReference>
<dbReference type="GO" id="GO:0003824">
    <property type="term" value="F:catalytic activity"/>
    <property type="evidence" value="ECO:0007669"/>
    <property type="project" value="UniProtKB-KW"/>
</dbReference>
<feature type="domain" description="Reverse transcriptase/retrotransposon-derived protein RNase H-like" evidence="2">
    <location>
        <begin position="109"/>
        <end position="203"/>
    </location>
</feature>
<dbReference type="PANTHER" id="PTHR37984:SF5">
    <property type="entry name" value="PROTEIN NYNRIN-LIKE"/>
    <property type="match status" value="1"/>
</dbReference>
<sequence length="207" mass="23683">MPHTIPYSSTIQPPKLQLAAFDGSEPLDWIFQAEQFFDGSWRFCVDYRALNAIAIKDKFPIPTIDELLDEHQILLHPSDIEKIAFRTFDGHYEIASPLTELLKCATFTWTTQAQQAFTVLKKQITTAPILQLPDFSKPFVLETDASGVAVGAVLTQDHHPLAFFSKKLCTRMQSESVYVREMYAIIEAVKKWRQYLIGQKFIILTDQ</sequence>